<dbReference type="EMBL" id="FNCQ01000002">
    <property type="protein sequence ID" value="SDG26925.1"/>
    <property type="molecule type" value="Genomic_DNA"/>
</dbReference>
<dbReference type="SUPFAM" id="SSF48452">
    <property type="entry name" value="TPR-like"/>
    <property type="match status" value="1"/>
</dbReference>
<keyword evidence="1" id="KW-0732">Signal</keyword>
<evidence type="ECO:0000313" key="3">
    <source>
        <dbReference type="Proteomes" id="UP000198779"/>
    </source>
</evidence>
<keyword evidence="3" id="KW-1185">Reference proteome</keyword>
<protein>
    <submittedName>
        <fullName evidence="2">SusD family protein</fullName>
    </submittedName>
</protein>
<evidence type="ECO:0000256" key="1">
    <source>
        <dbReference type="SAM" id="SignalP"/>
    </source>
</evidence>
<sequence>MNIKVYNKWMIGVGCLLMATSVMFSSCADLMETDSELVEYEKDNHLDSPSDSVYSVMGIIYKLQTIADRTVILGEVRGDLTTVQAAASKDLKAVANFTVDTENAYNRISDYYAVINNCNYFLTNVKKDLVRHDRTVFEREYAAVKGFRAWTYLQLAQIYGEVPLVTEPLLTEEAAQNAMNQTPVGIDEICKYFIDDLKPYVDTPVPGYGNIDERPSKKFFIPIRALLGDLCLWAGRYDEAAMYYHDYLALRTSPVTTGTAHAFWDDTDTKEFRLVNDNLSFGGNECLWAIPMEINEFYGIHSELVNIFNSTSLNMQYAQVMPTQQLRDLSASCDYCYIQTKVDGSLDTLYAPRENLTKKEYLGDLRLGALYSNVVTSADRFGRVSNEHQYIYKFSSEEVVLYRANMVYLRYAEALNRAGCPQSAFAVLKYGLYPDMVAKHVDSLEQVKAGTLIDFDVTLFTSENTQGIHSRGSGSAECDTLYRMPMPAAGEAATRQDTINYQIPKIEDMIIKEMALEGAFEGYRYYDLMRVALRRNAPEYLADPISKQNGKADDALRALLMDKKNWYLPRP</sequence>
<dbReference type="Proteomes" id="UP000198779">
    <property type="component" value="Unassembled WGS sequence"/>
</dbReference>
<organism evidence="2 3">
    <name type="scientific">Prevotella communis</name>
    <dbReference type="NCBI Taxonomy" id="2913614"/>
    <lineage>
        <taxon>Bacteria</taxon>
        <taxon>Pseudomonadati</taxon>
        <taxon>Bacteroidota</taxon>
        <taxon>Bacteroidia</taxon>
        <taxon>Bacteroidales</taxon>
        <taxon>Prevotellaceae</taxon>
        <taxon>Prevotella</taxon>
    </lineage>
</organism>
<dbReference type="PROSITE" id="PS51257">
    <property type="entry name" value="PROKAR_LIPOPROTEIN"/>
    <property type="match status" value="1"/>
</dbReference>
<dbReference type="InterPro" id="IPR011990">
    <property type="entry name" value="TPR-like_helical_dom_sf"/>
</dbReference>
<name>A0A1G7SV58_9BACT</name>
<reference evidence="3" key="1">
    <citation type="submission" date="2016-10" db="EMBL/GenBank/DDBJ databases">
        <authorList>
            <person name="Varghese N."/>
            <person name="Submissions S."/>
        </authorList>
    </citation>
    <scope>NUCLEOTIDE SEQUENCE [LARGE SCALE GENOMIC DNA]</scope>
    <source>
        <strain evidence="3">BP1-148</strain>
    </source>
</reference>
<dbReference type="AlphaFoldDB" id="A0A1G7SV58"/>
<dbReference type="STRING" id="645274.SAMN04487901_10213"/>
<gene>
    <name evidence="2" type="ORF">SAMN04487901_10213</name>
</gene>
<evidence type="ECO:0000313" key="2">
    <source>
        <dbReference type="EMBL" id="SDG26925.1"/>
    </source>
</evidence>
<accession>A0A1G7SV58</accession>
<dbReference type="RefSeq" id="WP_255399694.1">
    <property type="nucleotide sequence ID" value="NZ_FNCQ01000002.1"/>
</dbReference>
<feature type="signal peptide" evidence="1">
    <location>
        <begin position="1"/>
        <end position="28"/>
    </location>
</feature>
<dbReference type="Gene3D" id="1.25.40.390">
    <property type="match status" value="1"/>
</dbReference>
<proteinExistence type="predicted"/>
<feature type="chain" id="PRO_5011455290" evidence="1">
    <location>
        <begin position="29"/>
        <end position="571"/>
    </location>
</feature>